<evidence type="ECO:0000256" key="2">
    <source>
        <dbReference type="SAM" id="Phobius"/>
    </source>
</evidence>
<feature type="region of interest" description="Disordered" evidence="1">
    <location>
        <begin position="170"/>
        <end position="280"/>
    </location>
</feature>
<dbReference type="Proteomes" id="UP000316706">
    <property type="component" value="Unassembled WGS sequence"/>
</dbReference>
<feature type="compositionally biased region" description="Basic and acidic residues" evidence="1">
    <location>
        <begin position="183"/>
        <end position="203"/>
    </location>
</feature>
<dbReference type="AlphaFoldDB" id="A0A543I883"/>
<keyword evidence="2" id="KW-1133">Transmembrane helix</keyword>
<name>A0A543I883_9ACTN</name>
<accession>A0A543I883</accession>
<keyword evidence="4" id="KW-1185">Reference proteome</keyword>
<protein>
    <submittedName>
        <fullName evidence="3">Uncharacterized protein</fullName>
    </submittedName>
</protein>
<organism evidence="3 4">
    <name type="scientific">Actinomadura hallensis</name>
    <dbReference type="NCBI Taxonomy" id="337895"/>
    <lineage>
        <taxon>Bacteria</taxon>
        <taxon>Bacillati</taxon>
        <taxon>Actinomycetota</taxon>
        <taxon>Actinomycetes</taxon>
        <taxon>Streptosporangiales</taxon>
        <taxon>Thermomonosporaceae</taxon>
        <taxon>Actinomadura</taxon>
    </lineage>
</organism>
<evidence type="ECO:0000256" key="1">
    <source>
        <dbReference type="SAM" id="MobiDB-lite"/>
    </source>
</evidence>
<sequence>MEAAPIQNGANRPADRRRHTLVPALLRVIVIAGFAVAGWIALAAFNQSASADERPARPDDVVQGRGIAQNPAFAFHGLASGGAREGGAGANAGVPPRSGAAWASRVAQVPDRLRELGHDPVGYLRTQGDEVLDRKDRAVRQMGELADAAGVPRVQITGVPSDTPITGGYVHDPVHEQPVPPAEEPRVRADERPAADETDRADEASGETEFTAVRDTLPRSAPAAPADEAASSPCADCQGDVHAPGPMLPSGQDNPRGGSGGHTFTPVADLQTVGSPAAPTAVETGTFHRTALADVAAPGGPSVVPD</sequence>
<proteinExistence type="predicted"/>
<dbReference type="EMBL" id="VFPO01000001">
    <property type="protein sequence ID" value="TQM66769.1"/>
    <property type="molecule type" value="Genomic_DNA"/>
</dbReference>
<keyword evidence="2" id="KW-0812">Transmembrane</keyword>
<feature type="compositionally biased region" description="Low complexity" evidence="1">
    <location>
        <begin position="220"/>
        <end position="237"/>
    </location>
</feature>
<evidence type="ECO:0000313" key="4">
    <source>
        <dbReference type="Proteomes" id="UP000316706"/>
    </source>
</evidence>
<feature type="transmembrane region" description="Helical" evidence="2">
    <location>
        <begin position="21"/>
        <end position="45"/>
    </location>
</feature>
<keyword evidence="2" id="KW-0472">Membrane</keyword>
<evidence type="ECO:0000313" key="3">
    <source>
        <dbReference type="EMBL" id="TQM66769.1"/>
    </source>
</evidence>
<comment type="caution">
    <text evidence="3">The sequence shown here is derived from an EMBL/GenBank/DDBJ whole genome shotgun (WGS) entry which is preliminary data.</text>
</comment>
<gene>
    <name evidence="3" type="ORF">FHX41_0357</name>
</gene>
<reference evidence="3 4" key="1">
    <citation type="submission" date="2019-06" db="EMBL/GenBank/DDBJ databases">
        <title>Sequencing the genomes of 1000 actinobacteria strains.</title>
        <authorList>
            <person name="Klenk H.-P."/>
        </authorList>
    </citation>
    <scope>NUCLEOTIDE SEQUENCE [LARGE SCALE GENOMIC DNA]</scope>
    <source>
        <strain evidence="3 4">DSM 45043</strain>
    </source>
</reference>